<dbReference type="SUPFAM" id="SSF52799">
    <property type="entry name" value="(Phosphotyrosine protein) phosphatases II"/>
    <property type="match status" value="1"/>
</dbReference>
<comment type="caution">
    <text evidence="3">The sequence shown here is derived from an EMBL/GenBank/DDBJ whole genome shotgun (WGS) entry which is preliminary data.</text>
</comment>
<dbReference type="Proteomes" id="UP001479436">
    <property type="component" value="Unassembled WGS sequence"/>
</dbReference>
<feature type="domain" description="Tyrosine-protein phosphatase" evidence="1">
    <location>
        <begin position="21"/>
        <end position="176"/>
    </location>
</feature>
<dbReference type="PANTHER" id="PTHR23339">
    <property type="entry name" value="TYROSINE SPECIFIC PROTEIN PHOSPHATASE AND DUAL SPECIFICITY PROTEIN PHOSPHATASE"/>
    <property type="match status" value="1"/>
</dbReference>
<evidence type="ECO:0008006" key="5">
    <source>
        <dbReference type="Google" id="ProtNLM"/>
    </source>
</evidence>
<dbReference type="InterPro" id="IPR029021">
    <property type="entry name" value="Prot-tyrosine_phosphatase-like"/>
</dbReference>
<dbReference type="EMBL" id="JASJQH010006944">
    <property type="protein sequence ID" value="KAK9722627.1"/>
    <property type="molecule type" value="Genomic_DNA"/>
</dbReference>
<evidence type="ECO:0000313" key="3">
    <source>
        <dbReference type="EMBL" id="KAK9722627.1"/>
    </source>
</evidence>
<dbReference type="InterPro" id="IPR000242">
    <property type="entry name" value="PTP_cat"/>
</dbReference>
<dbReference type="InterPro" id="IPR020422">
    <property type="entry name" value="TYR_PHOSPHATASE_DUAL_dom"/>
</dbReference>
<feature type="domain" description="Tyrosine specific protein phosphatases" evidence="2">
    <location>
        <begin position="93"/>
        <end position="163"/>
    </location>
</feature>
<evidence type="ECO:0000259" key="1">
    <source>
        <dbReference type="PROSITE" id="PS50054"/>
    </source>
</evidence>
<dbReference type="InterPro" id="IPR050561">
    <property type="entry name" value="PTP"/>
</dbReference>
<keyword evidence="4" id="KW-1185">Reference proteome</keyword>
<evidence type="ECO:0000259" key="2">
    <source>
        <dbReference type="PROSITE" id="PS50056"/>
    </source>
</evidence>
<gene>
    <name evidence="3" type="ORF">K7432_002532</name>
</gene>
<dbReference type="CDD" id="cd14500">
    <property type="entry name" value="PTP-IVa"/>
    <property type="match status" value="1"/>
</dbReference>
<dbReference type="InterPro" id="IPR003595">
    <property type="entry name" value="Tyr_Pase_cat"/>
</dbReference>
<dbReference type="PROSITE" id="PS50054">
    <property type="entry name" value="TYR_PHOSPHATASE_DUAL"/>
    <property type="match status" value="1"/>
</dbReference>
<evidence type="ECO:0000313" key="4">
    <source>
        <dbReference type="Proteomes" id="UP001479436"/>
    </source>
</evidence>
<dbReference type="PROSITE" id="PS50056">
    <property type="entry name" value="TYR_PHOSPHATASE_2"/>
    <property type="match status" value="1"/>
</dbReference>
<accession>A0ABR2W7M7</accession>
<protein>
    <recommendedName>
        <fullName evidence="5">Phosphatases II</fullName>
    </recommendedName>
</protein>
<dbReference type="InterPro" id="IPR000387">
    <property type="entry name" value="Tyr_Pase_dom"/>
</dbReference>
<dbReference type="Pfam" id="PF00102">
    <property type="entry name" value="Y_phosphatase"/>
    <property type="match status" value="1"/>
</dbReference>
<name>A0ABR2W7M7_9FUNG</name>
<reference evidence="3 4" key="1">
    <citation type="submission" date="2023-04" db="EMBL/GenBank/DDBJ databases">
        <title>Genome of Basidiobolus ranarum AG-B5.</title>
        <authorList>
            <person name="Stajich J.E."/>
            <person name="Carter-House D."/>
            <person name="Gryganskyi A."/>
        </authorList>
    </citation>
    <scope>NUCLEOTIDE SEQUENCE [LARGE SCALE GENOMIC DNA]</scope>
    <source>
        <strain evidence="3 4">AG-B5</strain>
    </source>
</reference>
<proteinExistence type="predicted"/>
<dbReference type="Gene3D" id="3.90.190.10">
    <property type="entry name" value="Protein tyrosine phosphatase superfamily"/>
    <property type="match status" value="1"/>
</dbReference>
<sequence>MNTSESTRLQLQRSVLSTVISFIEYKKLRFLILDCPTDSNIPLYLKEFRNFNVTHVVRVCEPTYNTGSLMSAGIKVHDYPFADGGIPPTALVKNWLSLVKQCATSENDEEEPETIAIHCVAGLGRAPVLVAIAMIEHGMESLHAVEYIRKKRRGAFNNRQIEYLDNYKKGKRSSGFKHSLNKMFKFSKNIEVN</sequence>
<dbReference type="SMART" id="SM00404">
    <property type="entry name" value="PTPc_motif"/>
    <property type="match status" value="1"/>
</dbReference>
<organism evidence="3 4">
    <name type="scientific">Basidiobolus ranarum</name>
    <dbReference type="NCBI Taxonomy" id="34480"/>
    <lineage>
        <taxon>Eukaryota</taxon>
        <taxon>Fungi</taxon>
        <taxon>Fungi incertae sedis</taxon>
        <taxon>Zoopagomycota</taxon>
        <taxon>Entomophthoromycotina</taxon>
        <taxon>Basidiobolomycetes</taxon>
        <taxon>Basidiobolales</taxon>
        <taxon>Basidiobolaceae</taxon>
        <taxon>Basidiobolus</taxon>
    </lineage>
</organism>